<gene>
    <name evidence="3" type="ORF">CYNAS_LOCUS5867</name>
</gene>
<dbReference type="Gene3D" id="1.10.287.70">
    <property type="match status" value="1"/>
</dbReference>
<feature type="transmembrane region" description="Helical" evidence="1">
    <location>
        <begin position="41"/>
        <end position="62"/>
    </location>
</feature>
<dbReference type="Pfam" id="PF07885">
    <property type="entry name" value="Ion_trans_2"/>
    <property type="match status" value="1"/>
</dbReference>
<feature type="domain" description="Potassium channel" evidence="2">
    <location>
        <begin position="5"/>
        <end position="65"/>
    </location>
</feature>
<feature type="transmembrane region" description="Helical" evidence="1">
    <location>
        <begin position="15"/>
        <end position="34"/>
    </location>
</feature>
<evidence type="ECO:0000256" key="1">
    <source>
        <dbReference type="SAM" id="Phobius"/>
    </source>
</evidence>
<keyword evidence="1" id="KW-0472">Membrane</keyword>
<dbReference type="InterPro" id="IPR013099">
    <property type="entry name" value="K_chnl_dom"/>
</dbReference>
<dbReference type="Proteomes" id="UP001176961">
    <property type="component" value="Unassembled WGS sequence"/>
</dbReference>
<protein>
    <recommendedName>
        <fullName evidence="2">Potassium channel domain-containing protein</fullName>
    </recommendedName>
</protein>
<keyword evidence="1" id="KW-1133">Transmembrane helix</keyword>
<keyword evidence="4" id="KW-1185">Reference proteome</keyword>
<dbReference type="SUPFAM" id="SSF81324">
    <property type="entry name" value="Voltage-gated potassium channels"/>
    <property type="match status" value="1"/>
</dbReference>
<sequence>MGGVIFNTWLGQMRFFDGVYCSFISIATIGYGDFVPVPDSWFHTVSIMTFLPAGAIILTTLIDTFSYYLNYVHYIGRGATSLIFSQLNSVLLQCKK</sequence>
<accession>A0AA36DXC2</accession>
<dbReference type="AlphaFoldDB" id="A0AA36DXC2"/>
<dbReference type="EMBL" id="CATQJL010000112">
    <property type="protein sequence ID" value="CAJ0593884.1"/>
    <property type="molecule type" value="Genomic_DNA"/>
</dbReference>
<evidence type="ECO:0000259" key="2">
    <source>
        <dbReference type="Pfam" id="PF07885"/>
    </source>
</evidence>
<organism evidence="3 4">
    <name type="scientific">Cylicocyclus nassatus</name>
    <name type="common">Nematode worm</name>
    <dbReference type="NCBI Taxonomy" id="53992"/>
    <lineage>
        <taxon>Eukaryota</taxon>
        <taxon>Metazoa</taxon>
        <taxon>Ecdysozoa</taxon>
        <taxon>Nematoda</taxon>
        <taxon>Chromadorea</taxon>
        <taxon>Rhabditida</taxon>
        <taxon>Rhabditina</taxon>
        <taxon>Rhabditomorpha</taxon>
        <taxon>Strongyloidea</taxon>
        <taxon>Strongylidae</taxon>
        <taxon>Cylicocyclus</taxon>
    </lineage>
</organism>
<evidence type="ECO:0000313" key="3">
    <source>
        <dbReference type="EMBL" id="CAJ0593884.1"/>
    </source>
</evidence>
<comment type="caution">
    <text evidence="3">The sequence shown here is derived from an EMBL/GenBank/DDBJ whole genome shotgun (WGS) entry which is preliminary data.</text>
</comment>
<proteinExistence type="predicted"/>
<keyword evidence="1" id="KW-0812">Transmembrane</keyword>
<name>A0AA36DXC2_CYLNA</name>
<evidence type="ECO:0000313" key="4">
    <source>
        <dbReference type="Proteomes" id="UP001176961"/>
    </source>
</evidence>
<reference evidence="3" key="1">
    <citation type="submission" date="2023-07" db="EMBL/GenBank/DDBJ databases">
        <authorList>
            <consortium name="CYATHOMIX"/>
        </authorList>
    </citation>
    <scope>NUCLEOTIDE SEQUENCE</scope>
    <source>
        <strain evidence="3">N/A</strain>
    </source>
</reference>